<feature type="compositionally biased region" description="Low complexity" evidence="2">
    <location>
        <begin position="104"/>
        <end position="126"/>
    </location>
</feature>
<dbReference type="InterPro" id="IPR051726">
    <property type="entry name" value="Chitin_Synth_Reg"/>
</dbReference>
<accession>A0A0W0FSZ4</accession>
<sequence length="574" mass="62204">MNVPPPPPPPFASPTPHRIQSDMAHNLENFSTPPPPPPGSISSPPPPMFPQANFNYNPGFSPPPPRNNSEWSPWAAPPPQNSNRSYSTSPLPDPYAPAPPPLHQSMSNLSIQSTSSLSSNSSLTAPLPTTQSLLSALSSIHSSPPETQLTWIRDILFLIDKNAATAAAQTSLYGSPPSNDPPVGPVTISDPDLLNLSSHAIPLLLTLASSPSPLPEALFHRACITASGAFPAQIKQNPRAAFRDFESSARGGYPRAWYRIGRDYESFGDVTRARECFERGVSKGEPGCMYRMGMACLLGQLGLPANMERAMSLLRGAASASSLDAPQPAYVYALLLLGEFTQATVPPHLLPPPTQAQVEAKVHLEKSAFLHFPPAQYKLGHAYEFAVPPWEFDSLMSVEWYSRASQNGEVEADMALSKWFLCGSAVEGKSSNEGFEKDESLARIFAEKAARRGLPSAEFAMGYYSEVGVGGVKDLAEARAWYEKAAAHGNTDAQDRLSALAQSQHLTRAEHDTITESKLVRSRTQAKERSEAQRIRDGYLAKTDNRNPDHNQDSHNLTLNNNIHQGGIANKSSS</sequence>
<organism evidence="3 4">
    <name type="scientific">Moniliophthora roreri</name>
    <name type="common">Frosty pod rot fungus</name>
    <name type="synonym">Monilia roreri</name>
    <dbReference type="NCBI Taxonomy" id="221103"/>
    <lineage>
        <taxon>Eukaryota</taxon>
        <taxon>Fungi</taxon>
        <taxon>Dikarya</taxon>
        <taxon>Basidiomycota</taxon>
        <taxon>Agaricomycotina</taxon>
        <taxon>Agaricomycetes</taxon>
        <taxon>Agaricomycetidae</taxon>
        <taxon>Agaricales</taxon>
        <taxon>Marasmiineae</taxon>
        <taxon>Marasmiaceae</taxon>
        <taxon>Moniliophthora</taxon>
    </lineage>
</organism>
<keyword evidence="1" id="KW-0677">Repeat</keyword>
<dbReference type="eggNOG" id="KOG1550">
    <property type="taxonomic scope" value="Eukaryota"/>
</dbReference>
<dbReference type="Pfam" id="PF08238">
    <property type="entry name" value="Sel1"/>
    <property type="match status" value="4"/>
</dbReference>
<dbReference type="Proteomes" id="UP000054988">
    <property type="component" value="Unassembled WGS sequence"/>
</dbReference>
<gene>
    <name evidence="3" type="ORF">WG66_8029</name>
</gene>
<protein>
    <recommendedName>
        <fullName evidence="5">HCP-like protein</fullName>
    </recommendedName>
</protein>
<dbReference type="SUPFAM" id="SSF81901">
    <property type="entry name" value="HCP-like"/>
    <property type="match status" value="2"/>
</dbReference>
<evidence type="ECO:0000313" key="4">
    <source>
        <dbReference type="Proteomes" id="UP000054988"/>
    </source>
</evidence>
<feature type="region of interest" description="Disordered" evidence="2">
    <location>
        <begin position="1"/>
        <end position="126"/>
    </location>
</feature>
<dbReference type="EMBL" id="LATX01001682">
    <property type="protein sequence ID" value="KTB39378.1"/>
    <property type="molecule type" value="Genomic_DNA"/>
</dbReference>
<feature type="compositionally biased region" description="Basic and acidic residues" evidence="2">
    <location>
        <begin position="508"/>
        <end position="553"/>
    </location>
</feature>
<dbReference type="PANTHER" id="PTHR46430:SF2">
    <property type="entry name" value="CHITIN SYNTHASE REGULATORY FACTOR 4"/>
    <property type="match status" value="1"/>
</dbReference>
<dbReference type="Gene3D" id="1.25.40.10">
    <property type="entry name" value="Tetratricopeptide repeat domain"/>
    <property type="match status" value="1"/>
</dbReference>
<dbReference type="InterPro" id="IPR006597">
    <property type="entry name" value="Sel1-like"/>
</dbReference>
<feature type="compositionally biased region" description="Pro residues" evidence="2">
    <location>
        <begin position="1"/>
        <end position="13"/>
    </location>
</feature>
<evidence type="ECO:0008006" key="5">
    <source>
        <dbReference type="Google" id="ProtNLM"/>
    </source>
</evidence>
<feature type="region of interest" description="Disordered" evidence="2">
    <location>
        <begin position="508"/>
        <end position="574"/>
    </location>
</feature>
<dbReference type="PANTHER" id="PTHR46430">
    <property type="entry name" value="PROTEIN SKT5-RELATED"/>
    <property type="match status" value="1"/>
</dbReference>
<feature type="compositionally biased region" description="Pro residues" evidence="2">
    <location>
        <begin position="32"/>
        <end position="49"/>
    </location>
</feature>
<feature type="compositionally biased region" description="Pro residues" evidence="2">
    <location>
        <begin position="91"/>
        <end position="102"/>
    </location>
</feature>
<proteinExistence type="predicted"/>
<dbReference type="AlphaFoldDB" id="A0A0W0FSZ4"/>
<reference evidence="3 4" key="1">
    <citation type="submission" date="2015-12" db="EMBL/GenBank/DDBJ databases">
        <title>Draft genome sequence of Moniliophthora roreri, the causal agent of frosty pod rot of cacao.</title>
        <authorList>
            <person name="Aime M.C."/>
            <person name="Diaz-Valderrama J.R."/>
            <person name="Kijpornyongpan T."/>
            <person name="Phillips-Mora W."/>
        </authorList>
    </citation>
    <scope>NUCLEOTIDE SEQUENCE [LARGE SCALE GENOMIC DNA]</scope>
    <source>
        <strain evidence="3 4">MCA 2952</strain>
    </source>
</reference>
<evidence type="ECO:0000256" key="1">
    <source>
        <dbReference type="ARBA" id="ARBA00022737"/>
    </source>
</evidence>
<evidence type="ECO:0000256" key="2">
    <source>
        <dbReference type="SAM" id="MobiDB-lite"/>
    </source>
</evidence>
<comment type="caution">
    <text evidence="3">The sequence shown here is derived from an EMBL/GenBank/DDBJ whole genome shotgun (WGS) entry which is preliminary data.</text>
</comment>
<dbReference type="InterPro" id="IPR011990">
    <property type="entry name" value="TPR-like_helical_dom_sf"/>
</dbReference>
<dbReference type="SMART" id="SM00671">
    <property type="entry name" value="SEL1"/>
    <property type="match status" value="5"/>
</dbReference>
<feature type="compositionally biased region" description="Polar residues" evidence="2">
    <location>
        <begin position="554"/>
        <end position="574"/>
    </location>
</feature>
<name>A0A0W0FSZ4_MONRR</name>
<evidence type="ECO:0000313" key="3">
    <source>
        <dbReference type="EMBL" id="KTB39378.1"/>
    </source>
</evidence>